<organism evidence="3 4">
    <name type="scientific">Nesidiocoris tenuis</name>
    <dbReference type="NCBI Taxonomy" id="355587"/>
    <lineage>
        <taxon>Eukaryota</taxon>
        <taxon>Metazoa</taxon>
        <taxon>Ecdysozoa</taxon>
        <taxon>Arthropoda</taxon>
        <taxon>Hexapoda</taxon>
        <taxon>Insecta</taxon>
        <taxon>Pterygota</taxon>
        <taxon>Neoptera</taxon>
        <taxon>Paraneoptera</taxon>
        <taxon>Hemiptera</taxon>
        <taxon>Heteroptera</taxon>
        <taxon>Panheteroptera</taxon>
        <taxon>Cimicomorpha</taxon>
        <taxon>Miridae</taxon>
        <taxon>Dicyphina</taxon>
        <taxon>Nesidiocoris</taxon>
    </lineage>
</organism>
<evidence type="ECO:0000313" key="4">
    <source>
        <dbReference type="Proteomes" id="UP000479000"/>
    </source>
</evidence>
<evidence type="ECO:0000259" key="2">
    <source>
        <dbReference type="Pfam" id="PF25610"/>
    </source>
</evidence>
<accession>A0A6H5HZJ4</accession>
<dbReference type="Pfam" id="PF25610">
    <property type="entry name" value="HR1_TOCA"/>
    <property type="match status" value="1"/>
</dbReference>
<dbReference type="AlphaFoldDB" id="A0A6H5HZJ4"/>
<gene>
    <name evidence="3" type="ORF">NTEN_LOCUS24326</name>
</gene>
<dbReference type="EMBL" id="CADCXU010035754">
    <property type="protein sequence ID" value="CAB0020781.1"/>
    <property type="molecule type" value="Genomic_DNA"/>
</dbReference>
<feature type="domain" description="TOCA HR1" evidence="2">
    <location>
        <begin position="9"/>
        <end position="43"/>
    </location>
</feature>
<keyword evidence="4" id="KW-1185">Reference proteome</keyword>
<evidence type="ECO:0000313" key="3">
    <source>
        <dbReference type="EMBL" id="CAB0020781.1"/>
    </source>
</evidence>
<name>A0A6H5HZJ4_9HEMI</name>
<sequence length="50" mass="5902">NNISGIGENKDDYSDLPPNQRKKKLQTKIEEIQSKIHQETATRYTNKYHQ</sequence>
<dbReference type="Gene3D" id="6.10.140.470">
    <property type="match status" value="1"/>
</dbReference>
<feature type="region of interest" description="Disordered" evidence="1">
    <location>
        <begin position="1"/>
        <end position="25"/>
    </location>
</feature>
<evidence type="ECO:0000256" key="1">
    <source>
        <dbReference type="SAM" id="MobiDB-lite"/>
    </source>
</evidence>
<proteinExistence type="predicted"/>
<dbReference type="Proteomes" id="UP000479000">
    <property type="component" value="Unassembled WGS sequence"/>
</dbReference>
<protein>
    <recommendedName>
        <fullName evidence="2">TOCA HR1 domain-containing protein</fullName>
    </recommendedName>
</protein>
<reference evidence="3 4" key="1">
    <citation type="submission" date="2020-02" db="EMBL/GenBank/DDBJ databases">
        <authorList>
            <person name="Ferguson B K."/>
        </authorList>
    </citation>
    <scope>NUCLEOTIDE SEQUENCE [LARGE SCALE GENOMIC DNA]</scope>
</reference>
<feature type="non-terminal residue" evidence="3">
    <location>
        <position position="1"/>
    </location>
</feature>
<dbReference type="OrthoDB" id="8783038at2759"/>
<dbReference type="InterPro" id="IPR057870">
    <property type="entry name" value="HR1_TOCA"/>
</dbReference>